<sequence>MFVLFFFLLAYSLVGWFIARRYYEKRHGTSLTSEEPGAVAASLVGLVWPAALFVDTLKNPSACDDALHRAARPPTIQSEFRTAPVTSGSLGAPSIEPYDKQPSARPQPRDMPAAPNPEPDTPEPRPKEQQITTESAPVSATRAKPDYAASVERWLNALETERSPQERALTEELLERVGPAPLPPKFGTPSAQFLLRFYEVRAYTKYTAEHRSRSAWLGFGEAEKASDSAGMERAHNSAEFWTSVASYVEGF</sequence>
<reference evidence="3" key="1">
    <citation type="journal article" date="2019" name="Int. J. Syst. Evol. Microbiol.">
        <title>The Global Catalogue of Microorganisms (GCM) 10K type strain sequencing project: providing services to taxonomists for standard genome sequencing and annotation.</title>
        <authorList>
            <consortium name="The Broad Institute Genomics Platform"/>
            <consortium name="The Broad Institute Genome Sequencing Center for Infectious Disease"/>
            <person name="Wu L."/>
            <person name="Ma J."/>
        </authorList>
    </citation>
    <scope>NUCLEOTIDE SEQUENCE [LARGE SCALE GENOMIC DNA]</scope>
    <source>
        <strain evidence="3">JCM 9371</strain>
    </source>
</reference>
<evidence type="ECO:0000313" key="2">
    <source>
        <dbReference type="EMBL" id="MFD0688657.1"/>
    </source>
</evidence>
<gene>
    <name evidence="2" type="ORF">ACFQZM_29480</name>
</gene>
<accession>A0ABW2XUJ8</accession>
<feature type="compositionally biased region" description="Polar residues" evidence="1">
    <location>
        <begin position="75"/>
        <end position="89"/>
    </location>
</feature>
<evidence type="ECO:0000256" key="1">
    <source>
        <dbReference type="SAM" id="MobiDB-lite"/>
    </source>
</evidence>
<name>A0ABW2XUJ8_9ACTN</name>
<keyword evidence="3" id="KW-1185">Reference proteome</keyword>
<dbReference type="Proteomes" id="UP001597063">
    <property type="component" value="Unassembled WGS sequence"/>
</dbReference>
<dbReference type="EMBL" id="JBHTGP010000015">
    <property type="protein sequence ID" value="MFD0688657.1"/>
    <property type="molecule type" value="Genomic_DNA"/>
</dbReference>
<evidence type="ECO:0000313" key="3">
    <source>
        <dbReference type="Proteomes" id="UP001597063"/>
    </source>
</evidence>
<organism evidence="2 3">
    <name type="scientific">Actinomadura fibrosa</name>
    <dbReference type="NCBI Taxonomy" id="111802"/>
    <lineage>
        <taxon>Bacteria</taxon>
        <taxon>Bacillati</taxon>
        <taxon>Actinomycetota</taxon>
        <taxon>Actinomycetes</taxon>
        <taxon>Streptosporangiales</taxon>
        <taxon>Thermomonosporaceae</taxon>
        <taxon>Actinomadura</taxon>
    </lineage>
</organism>
<proteinExistence type="predicted"/>
<protein>
    <submittedName>
        <fullName evidence="2">Uncharacterized protein</fullName>
    </submittedName>
</protein>
<comment type="caution">
    <text evidence="2">The sequence shown here is derived from an EMBL/GenBank/DDBJ whole genome shotgun (WGS) entry which is preliminary data.</text>
</comment>
<feature type="region of interest" description="Disordered" evidence="1">
    <location>
        <begin position="74"/>
        <end position="144"/>
    </location>
</feature>
<dbReference type="RefSeq" id="WP_131755142.1">
    <property type="nucleotide sequence ID" value="NZ_CAACUY010000003.1"/>
</dbReference>
<feature type="compositionally biased region" description="Polar residues" evidence="1">
    <location>
        <begin position="129"/>
        <end position="138"/>
    </location>
</feature>